<keyword evidence="1" id="KW-0472">Membrane</keyword>
<protein>
    <recommendedName>
        <fullName evidence="5">Inner membrane protein</fullName>
    </recommendedName>
</protein>
<evidence type="ECO:0008006" key="5">
    <source>
        <dbReference type="Google" id="ProtNLM"/>
    </source>
</evidence>
<accession>A0A2G8TI38</accession>
<evidence type="ECO:0000313" key="3">
    <source>
        <dbReference type="EMBL" id="PIL45707.1"/>
    </source>
</evidence>
<evidence type="ECO:0000256" key="1">
    <source>
        <dbReference type="SAM" id="Phobius"/>
    </source>
</evidence>
<sequence length="78" mass="8382">MRRLAMTVLWPSFVAAALAEGCVFSVFDPADLAYLAESGITPTAVYSVGFFALWSLCALSSLLTMYLVVTPADQKAPF</sequence>
<keyword evidence="4" id="KW-1185">Reference proteome</keyword>
<keyword evidence="1" id="KW-1133">Transmembrane helix</keyword>
<reference evidence="3 4" key="1">
    <citation type="submission" date="2017-10" db="EMBL/GenBank/DDBJ databases">
        <title>Massilia psychrophilum sp. nov., a novel purple-pigmented bacterium isolated from Tianshan glacier, Xinjiang Municipality, China.</title>
        <authorList>
            <person name="Wang H."/>
        </authorList>
    </citation>
    <scope>NUCLEOTIDE SEQUENCE [LARGE SCALE GENOMIC DNA]</scope>
    <source>
        <strain evidence="3 4">JCM 30074</strain>
    </source>
</reference>
<dbReference type="OrthoDB" id="6197657at2"/>
<comment type="caution">
    <text evidence="3">The sequence shown here is derived from an EMBL/GenBank/DDBJ whole genome shotgun (WGS) entry which is preliminary data.</text>
</comment>
<dbReference type="AlphaFoldDB" id="A0A2G8TI38"/>
<proteinExistence type="predicted"/>
<dbReference type="Proteomes" id="UP000230390">
    <property type="component" value="Unassembled WGS sequence"/>
</dbReference>
<feature type="signal peptide" evidence="2">
    <location>
        <begin position="1"/>
        <end position="19"/>
    </location>
</feature>
<feature type="chain" id="PRO_5013950216" description="Inner membrane protein" evidence="2">
    <location>
        <begin position="20"/>
        <end position="78"/>
    </location>
</feature>
<feature type="transmembrane region" description="Helical" evidence="1">
    <location>
        <begin position="43"/>
        <end position="69"/>
    </location>
</feature>
<name>A0A2G8TI38_9BURK</name>
<keyword evidence="1" id="KW-0812">Transmembrane</keyword>
<evidence type="ECO:0000256" key="2">
    <source>
        <dbReference type="SAM" id="SignalP"/>
    </source>
</evidence>
<keyword evidence="2" id="KW-0732">Signal</keyword>
<gene>
    <name evidence="3" type="ORF">CR105_06420</name>
</gene>
<dbReference type="EMBL" id="PDOC01000003">
    <property type="protein sequence ID" value="PIL45707.1"/>
    <property type="molecule type" value="Genomic_DNA"/>
</dbReference>
<evidence type="ECO:0000313" key="4">
    <source>
        <dbReference type="Proteomes" id="UP000230390"/>
    </source>
</evidence>
<organism evidence="3 4">
    <name type="scientific">Massilia eurypsychrophila</name>
    <dbReference type="NCBI Taxonomy" id="1485217"/>
    <lineage>
        <taxon>Bacteria</taxon>
        <taxon>Pseudomonadati</taxon>
        <taxon>Pseudomonadota</taxon>
        <taxon>Betaproteobacteria</taxon>
        <taxon>Burkholderiales</taxon>
        <taxon>Oxalobacteraceae</taxon>
        <taxon>Telluria group</taxon>
        <taxon>Massilia</taxon>
    </lineage>
</organism>